<evidence type="ECO:0000256" key="1">
    <source>
        <dbReference type="ARBA" id="ARBA00004371"/>
    </source>
</evidence>
<organism evidence="12 13">
    <name type="scientific">Sarcophilus harrisii</name>
    <name type="common">Tasmanian devil</name>
    <name type="synonym">Sarcophilus laniarius</name>
    <dbReference type="NCBI Taxonomy" id="9305"/>
    <lineage>
        <taxon>Eukaryota</taxon>
        <taxon>Metazoa</taxon>
        <taxon>Chordata</taxon>
        <taxon>Craniata</taxon>
        <taxon>Vertebrata</taxon>
        <taxon>Euteleostomi</taxon>
        <taxon>Mammalia</taxon>
        <taxon>Metatheria</taxon>
        <taxon>Dasyuromorphia</taxon>
        <taxon>Dasyuridae</taxon>
        <taxon>Sarcophilus</taxon>
    </lineage>
</organism>
<dbReference type="InterPro" id="IPR000668">
    <property type="entry name" value="Peptidase_C1A_C"/>
</dbReference>
<evidence type="ECO:0000313" key="13">
    <source>
        <dbReference type="Proteomes" id="UP000007648"/>
    </source>
</evidence>
<feature type="chain" id="PRO_5018684542" evidence="9">
    <location>
        <begin position="20"/>
        <end position="344"/>
    </location>
</feature>
<dbReference type="PROSITE" id="PS00640">
    <property type="entry name" value="THIOL_PROTEASE_ASN"/>
    <property type="match status" value="1"/>
</dbReference>
<dbReference type="InterPro" id="IPR013128">
    <property type="entry name" value="Peptidase_C1A"/>
</dbReference>
<dbReference type="PRINTS" id="PR00705">
    <property type="entry name" value="PAPAIN"/>
</dbReference>
<evidence type="ECO:0000256" key="6">
    <source>
        <dbReference type="ARBA" id="ARBA00023145"/>
    </source>
</evidence>
<keyword evidence="9" id="KW-0732">Signal</keyword>
<reference evidence="12 13" key="1">
    <citation type="journal article" date="2011" name="Proc. Natl. Acad. Sci. U.S.A.">
        <title>Genetic diversity and population structure of the endangered marsupial Sarcophilus harrisii (Tasmanian devil).</title>
        <authorList>
            <person name="Miller W."/>
            <person name="Hayes V.M."/>
            <person name="Ratan A."/>
            <person name="Petersen D.C."/>
            <person name="Wittekindt N.E."/>
            <person name="Miller J."/>
            <person name="Walenz B."/>
            <person name="Knight J."/>
            <person name="Qi J."/>
            <person name="Zhao F."/>
            <person name="Wang Q."/>
            <person name="Bedoya-Reina O.C."/>
            <person name="Katiyar N."/>
            <person name="Tomsho L.P."/>
            <person name="Kasson L.M."/>
            <person name="Hardie R.A."/>
            <person name="Woodbridge P."/>
            <person name="Tindall E.A."/>
            <person name="Bertelsen M.F."/>
            <person name="Dixon D."/>
            <person name="Pyecroft S."/>
            <person name="Helgen K.M."/>
            <person name="Lesk A.M."/>
            <person name="Pringle T.H."/>
            <person name="Patterson N."/>
            <person name="Zhang Y."/>
            <person name="Kreiss A."/>
            <person name="Woods G.M."/>
            <person name="Jones M.E."/>
            <person name="Schuster S.C."/>
        </authorList>
    </citation>
    <scope>NUCLEOTIDE SEQUENCE [LARGE SCALE GENOMIC DNA]</scope>
</reference>
<keyword evidence="3" id="KW-0645">Protease</keyword>
<dbReference type="Gene3D" id="3.90.70.10">
    <property type="entry name" value="Cysteine proteinases"/>
    <property type="match status" value="1"/>
</dbReference>
<dbReference type="PROSITE" id="PS00639">
    <property type="entry name" value="THIOL_PROTEASE_HIS"/>
    <property type="match status" value="1"/>
</dbReference>
<reference evidence="12" key="3">
    <citation type="submission" date="2025-09" db="UniProtKB">
        <authorList>
            <consortium name="Ensembl"/>
        </authorList>
    </citation>
    <scope>IDENTIFICATION</scope>
</reference>
<evidence type="ECO:0000256" key="7">
    <source>
        <dbReference type="ARBA" id="ARBA00023157"/>
    </source>
</evidence>
<dbReference type="eggNOG" id="KOG1543">
    <property type="taxonomic scope" value="Eukaryota"/>
</dbReference>
<dbReference type="HOGENOM" id="CLU_012184_1_2_1"/>
<dbReference type="InterPro" id="IPR025660">
    <property type="entry name" value="Pept_his_AS"/>
</dbReference>
<proteinExistence type="inferred from homology"/>
<dbReference type="CDD" id="cd02248">
    <property type="entry name" value="Peptidase_C1A"/>
    <property type="match status" value="1"/>
</dbReference>
<evidence type="ECO:0000256" key="3">
    <source>
        <dbReference type="ARBA" id="ARBA00022670"/>
    </source>
</evidence>
<evidence type="ECO:0000256" key="8">
    <source>
        <dbReference type="ARBA" id="ARBA00023228"/>
    </source>
</evidence>
<protein>
    <submittedName>
        <fullName evidence="12">Uncharacterized protein</fullName>
    </submittedName>
</protein>
<keyword evidence="7" id="KW-1015">Disulfide bond</keyword>
<feature type="signal peptide" evidence="9">
    <location>
        <begin position="1"/>
        <end position="19"/>
    </location>
</feature>
<dbReference type="PROSITE" id="PS00139">
    <property type="entry name" value="THIOL_PROTEASE_CYS"/>
    <property type="match status" value="1"/>
</dbReference>
<dbReference type="InterPro" id="IPR039417">
    <property type="entry name" value="Peptidase_C1A_papain-like"/>
</dbReference>
<dbReference type="SMART" id="SM00645">
    <property type="entry name" value="Pept_C1"/>
    <property type="match status" value="1"/>
</dbReference>
<dbReference type="GO" id="GO:0006508">
    <property type="term" value="P:proteolysis"/>
    <property type="evidence" value="ECO:0007669"/>
    <property type="project" value="UniProtKB-KW"/>
</dbReference>
<name>G3VG72_SARHA</name>
<comment type="subcellular location">
    <subcellularLocation>
        <location evidence="1">Lysosome</location>
    </subcellularLocation>
</comment>
<keyword evidence="8" id="KW-0458">Lysosome</keyword>
<keyword evidence="13" id="KW-1185">Reference proteome</keyword>
<dbReference type="AlphaFoldDB" id="G3VG72"/>
<accession>G3VG72</accession>
<dbReference type="Pfam" id="PF00112">
    <property type="entry name" value="Peptidase_C1"/>
    <property type="match status" value="1"/>
</dbReference>
<dbReference type="GO" id="GO:0008234">
    <property type="term" value="F:cysteine-type peptidase activity"/>
    <property type="evidence" value="ECO:0007669"/>
    <property type="project" value="UniProtKB-KW"/>
</dbReference>
<dbReference type="SMART" id="SM00848">
    <property type="entry name" value="Inhibitor_I29"/>
    <property type="match status" value="1"/>
</dbReference>
<dbReference type="InterPro" id="IPR038765">
    <property type="entry name" value="Papain-like_cys_pep_sf"/>
</dbReference>
<evidence type="ECO:0000256" key="2">
    <source>
        <dbReference type="ARBA" id="ARBA00008455"/>
    </source>
</evidence>
<dbReference type="PANTHER" id="PTHR12411">
    <property type="entry name" value="CYSTEINE PROTEASE FAMILY C1-RELATED"/>
    <property type="match status" value="1"/>
</dbReference>
<keyword evidence="6" id="KW-0865">Zymogen</keyword>
<dbReference type="SUPFAM" id="SSF54001">
    <property type="entry name" value="Cysteine proteinases"/>
    <property type="match status" value="1"/>
</dbReference>
<evidence type="ECO:0000256" key="4">
    <source>
        <dbReference type="ARBA" id="ARBA00022801"/>
    </source>
</evidence>
<evidence type="ECO:0000259" key="10">
    <source>
        <dbReference type="SMART" id="SM00645"/>
    </source>
</evidence>
<keyword evidence="5" id="KW-0788">Thiol protease</keyword>
<dbReference type="InterPro" id="IPR025661">
    <property type="entry name" value="Pept_asp_AS"/>
</dbReference>
<evidence type="ECO:0000259" key="11">
    <source>
        <dbReference type="SMART" id="SM00848"/>
    </source>
</evidence>
<evidence type="ECO:0000256" key="9">
    <source>
        <dbReference type="SAM" id="SignalP"/>
    </source>
</evidence>
<dbReference type="STRING" id="9305.ENSSHAP00000002176"/>
<dbReference type="Proteomes" id="UP000007648">
    <property type="component" value="Unassembled WGS sequence"/>
</dbReference>
<dbReference type="InterPro" id="IPR000169">
    <property type="entry name" value="Pept_cys_AS"/>
</dbReference>
<evidence type="ECO:0000256" key="5">
    <source>
        <dbReference type="ARBA" id="ARBA00022807"/>
    </source>
</evidence>
<sequence length="344" mass="39602">MRLLFCLISLCGAFSYCFSTRNPELDSEWELFKSTYEKNYTEKEESFRKQVWEKNMKFINDQNLLYKEGKLSYYLGMNNLGDLTDKEFKIMLNPSMLQRVRRDTTTKNFSIFSHLPKSVDWREKGFITPVRQQGRCGSCWAFSATGAVEGQLFLKTGKLVELSKQNLIDCSKFQGCHGGTVTSAFKYIKKNEGIVSEECYPYVAKKNSLCSYRSECAAVKIRDYVVLPYGNEEILMEAVAIVGPVSVSLNAQKSLHFYKGGIYVEPKCKPRYTNHALLLVGYGYKEGTKDKKSRLEEENQYEETKFWILKNSWGVNWGKKGYVYIAKDKNNHCGVATRAIYPIL</sequence>
<feature type="domain" description="Peptidase C1A papain C-terminal" evidence="10">
    <location>
        <begin position="115"/>
        <end position="343"/>
    </location>
</feature>
<dbReference type="OMA" id="DSHNECG"/>
<dbReference type="FunFam" id="3.90.70.10:FF:000006">
    <property type="entry name" value="Cathepsin S"/>
    <property type="match status" value="1"/>
</dbReference>
<comment type="similarity">
    <text evidence="2">Belongs to the peptidase C1 family.</text>
</comment>
<reference evidence="12" key="2">
    <citation type="submission" date="2025-08" db="UniProtKB">
        <authorList>
            <consortium name="Ensembl"/>
        </authorList>
    </citation>
    <scope>IDENTIFICATION</scope>
</reference>
<dbReference type="Pfam" id="PF08246">
    <property type="entry name" value="Inhibitor_I29"/>
    <property type="match status" value="1"/>
</dbReference>
<feature type="domain" description="Cathepsin propeptide inhibitor" evidence="11">
    <location>
        <begin position="29"/>
        <end position="88"/>
    </location>
</feature>
<dbReference type="InterPro" id="IPR013201">
    <property type="entry name" value="Prot_inhib_I29"/>
</dbReference>
<dbReference type="Ensembl" id="ENSSHAT00000002200.2">
    <property type="protein sequence ID" value="ENSSHAP00000002176.1"/>
    <property type="gene ID" value="ENSSHAG00000001937.2"/>
</dbReference>
<dbReference type="GeneTree" id="ENSGT00940000153321"/>
<keyword evidence="4" id="KW-0378">Hydrolase</keyword>
<dbReference type="GO" id="GO:0005764">
    <property type="term" value="C:lysosome"/>
    <property type="evidence" value="ECO:0007669"/>
    <property type="project" value="UniProtKB-SubCell"/>
</dbReference>
<dbReference type="InParanoid" id="G3VG72"/>
<evidence type="ECO:0000313" key="12">
    <source>
        <dbReference type="Ensembl" id="ENSSHAP00000002176.1"/>
    </source>
</evidence>